<name>A0A1H5RYT6_9BACT</name>
<dbReference type="InterPro" id="IPR054268">
    <property type="entry name" value="DUF6999"/>
</dbReference>
<gene>
    <name evidence="1" type="ORF">SAMN05421819_0007</name>
</gene>
<organism evidence="1 2">
    <name type="scientific">Bryocella elongata</name>
    <dbReference type="NCBI Taxonomy" id="863522"/>
    <lineage>
        <taxon>Bacteria</taxon>
        <taxon>Pseudomonadati</taxon>
        <taxon>Acidobacteriota</taxon>
        <taxon>Terriglobia</taxon>
        <taxon>Terriglobales</taxon>
        <taxon>Acidobacteriaceae</taxon>
        <taxon>Bryocella</taxon>
    </lineage>
</organism>
<dbReference type="AlphaFoldDB" id="A0A1H5RYT6"/>
<accession>A0A1H5RYT6</accession>
<dbReference type="Proteomes" id="UP000236728">
    <property type="component" value="Unassembled WGS sequence"/>
</dbReference>
<dbReference type="OrthoDB" id="569698at2"/>
<dbReference type="Pfam" id="PF22523">
    <property type="entry name" value="DUF6999"/>
    <property type="match status" value="1"/>
</dbReference>
<evidence type="ECO:0000313" key="1">
    <source>
        <dbReference type="EMBL" id="SEF43512.1"/>
    </source>
</evidence>
<dbReference type="EMBL" id="FNVA01000001">
    <property type="protein sequence ID" value="SEF43512.1"/>
    <property type="molecule type" value="Genomic_DNA"/>
</dbReference>
<sequence length="300" mass="33701">MDVTELYEKAPYNPDDPNPWLALYLDASLPLSDEVKAALLANSGSKSRQFVLPFLRPLAKLSIVLLQIVKLVVPNKLTSSKICHWLIYKGLQAFVRPDANYLILRHFHIGSEVLGFVATNVPGVSIPLNPLRPRTLADLQDDIFLKHDLNIYNFLIRLNREMKERRLKLTKQAHPNFNCITDGPFAIDEAGLPNTWHNFLDLESAIEIYTPVYQLFLTDSDFWRACNSLQLDETVAIYASKLLGDSSYVGLVNNKHPLVPLSTLQAGYRLLLHGLAAESLHAQLVQIKRAQVATAEPVLA</sequence>
<keyword evidence="2" id="KW-1185">Reference proteome</keyword>
<proteinExistence type="predicted"/>
<evidence type="ECO:0000313" key="2">
    <source>
        <dbReference type="Proteomes" id="UP000236728"/>
    </source>
</evidence>
<reference evidence="1 2" key="1">
    <citation type="submission" date="2016-10" db="EMBL/GenBank/DDBJ databases">
        <authorList>
            <person name="de Groot N.N."/>
        </authorList>
    </citation>
    <scope>NUCLEOTIDE SEQUENCE [LARGE SCALE GENOMIC DNA]</scope>
    <source>
        <strain evidence="1 2">DSM 22489</strain>
    </source>
</reference>
<dbReference type="RefSeq" id="WP_103931006.1">
    <property type="nucleotide sequence ID" value="NZ_FNVA01000001.1"/>
</dbReference>
<protein>
    <submittedName>
        <fullName evidence="1">Uncharacterized protein</fullName>
    </submittedName>
</protein>